<evidence type="ECO:0000313" key="3">
    <source>
        <dbReference type="Proteomes" id="UP000551501"/>
    </source>
</evidence>
<dbReference type="Proteomes" id="UP000551501">
    <property type="component" value="Unassembled WGS sequence"/>
</dbReference>
<dbReference type="EMBL" id="JACIFP010000001">
    <property type="protein sequence ID" value="MBB4134552.1"/>
    <property type="molecule type" value="Genomic_DNA"/>
</dbReference>
<feature type="transmembrane region" description="Helical" evidence="1">
    <location>
        <begin position="306"/>
        <end position="330"/>
    </location>
</feature>
<protein>
    <submittedName>
        <fullName evidence="2">Uncharacterized protein</fullName>
    </submittedName>
</protein>
<comment type="caution">
    <text evidence="2">The sequence shown here is derived from an EMBL/GenBank/DDBJ whole genome shotgun (WGS) entry which is preliminary data.</text>
</comment>
<proteinExistence type="predicted"/>
<reference evidence="2 3" key="1">
    <citation type="submission" date="2020-08" db="EMBL/GenBank/DDBJ databases">
        <title>Sequencing the genomes of 1000 actinobacteria strains.</title>
        <authorList>
            <person name="Klenk H.-P."/>
        </authorList>
    </citation>
    <scope>NUCLEOTIDE SEQUENCE [LARGE SCALE GENOMIC DNA]</scope>
    <source>
        <strain evidence="2 3">DSM 45298</strain>
    </source>
</reference>
<sequence length="357" mass="38667">MNRSRQHGPVDELRALASLIRRFDAEERAASAPTALVDEARRVAALPRTGDDTAFGAARCARIATARAIVLAAGEETDGADPASETVGAGHEWRVLIGLVLAGLRSAPRRIGGEIRHVLIDRPHSILLRLVITLGISLAFVAFYEFSGWSNYTAAQLMLYLYSGLVGSVVCTNALCFEADRTRALMVDGEPAWRILITKNIAMASMMLVTGIPAIAILVAGPSQFSVVAVVDQFLVMIFVWLGIANVLSVASPLRHEPLSARLHDGTWLPYVVSFAVSYGVGLTVNLMIFWQLWARNAASDKVAGGALTAFVLVLVSSILLWLLLTVLAATAAENRELRRALDREMIAYRPDRPPRS</sequence>
<feature type="transmembrane region" description="Helical" evidence="1">
    <location>
        <begin position="159"/>
        <end position="179"/>
    </location>
</feature>
<dbReference type="RefSeq" id="WP_183369706.1">
    <property type="nucleotide sequence ID" value="NZ_BAABHL010000049.1"/>
</dbReference>
<evidence type="ECO:0000313" key="2">
    <source>
        <dbReference type="EMBL" id="MBB4134552.1"/>
    </source>
</evidence>
<feature type="transmembrane region" description="Helical" evidence="1">
    <location>
        <begin position="126"/>
        <end position="147"/>
    </location>
</feature>
<keyword evidence="3" id="KW-1185">Reference proteome</keyword>
<gene>
    <name evidence="2" type="ORF">BKA16_001104</name>
</gene>
<name>A0A840ES78_9ACTN</name>
<organism evidence="2 3">
    <name type="scientific">Gordonia humi</name>
    <dbReference type="NCBI Taxonomy" id="686429"/>
    <lineage>
        <taxon>Bacteria</taxon>
        <taxon>Bacillati</taxon>
        <taxon>Actinomycetota</taxon>
        <taxon>Actinomycetes</taxon>
        <taxon>Mycobacteriales</taxon>
        <taxon>Gordoniaceae</taxon>
        <taxon>Gordonia</taxon>
    </lineage>
</organism>
<feature type="transmembrane region" description="Helical" evidence="1">
    <location>
        <begin position="268"/>
        <end position="294"/>
    </location>
</feature>
<feature type="transmembrane region" description="Helical" evidence="1">
    <location>
        <begin position="227"/>
        <end position="248"/>
    </location>
</feature>
<keyword evidence="1" id="KW-1133">Transmembrane helix</keyword>
<evidence type="ECO:0000256" key="1">
    <source>
        <dbReference type="SAM" id="Phobius"/>
    </source>
</evidence>
<dbReference type="AlphaFoldDB" id="A0A840ES78"/>
<keyword evidence="1" id="KW-0812">Transmembrane</keyword>
<accession>A0A840ES78</accession>
<keyword evidence="1" id="KW-0472">Membrane</keyword>
<feature type="transmembrane region" description="Helical" evidence="1">
    <location>
        <begin position="200"/>
        <end position="221"/>
    </location>
</feature>